<feature type="transmembrane region" description="Helical" evidence="1">
    <location>
        <begin position="6"/>
        <end position="30"/>
    </location>
</feature>
<keyword evidence="1" id="KW-0812">Transmembrane</keyword>
<evidence type="ECO:0000313" key="2">
    <source>
        <dbReference type="EMBL" id="MCE3364571.1"/>
    </source>
</evidence>
<name>A0AAW4YG54_STAAU</name>
<sequence length="31" mass="3561">MVLIAYQIILFLIISLSYYLTLNHFMAVTVG</sequence>
<proteinExistence type="predicted"/>
<reference evidence="2" key="1">
    <citation type="journal article" date="2021" name="Front Med (Lausanne)">
        <title>The Prevalence and Determinants of Fusidic Acid Resistance Among Methicillin-Resistant Staphylococcus aureus Clinical Isolates in China.</title>
        <authorList>
            <person name="Zhao H."/>
            <person name="Wang X."/>
            <person name="Wang B."/>
            <person name="Xu Y."/>
            <person name="Rao L."/>
            <person name="Wan B."/>
            <person name="Guo Y."/>
            <person name="Wu X."/>
            <person name="Yu J."/>
            <person name="Chen L."/>
            <person name="Li M."/>
            <person name="Yu F."/>
        </authorList>
    </citation>
    <scope>NUCLEOTIDE SEQUENCE</scope>
    <source>
        <strain evidence="2">NC-4</strain>
    </source>
</reference>
<dbReference type="AlphaFoldDB" id="A0AAW4YG54"/>
<reference evidence="2" key="2">
    <citation type="submission" date="2023-08" db="EMBL/GenBank/DDBJ databases">
        <authorList>
            <person name="Zhao H."/>
            <person name="Wang X."/>
        </authorList>
    </citation>
    <scope>NUCLEOTIDE SEQUENCE</scope>
    <source>
        <strain evidence="2">NC-4</strain>
    </source>
</reference>
<organism evidence="2 3">
    <name type="scientific">Staphylococcus aureus</name>
    <dbReference type="NCBI Taxonomy" id="1280"/>
    <lineage>
        <taxon>Bacteria</taxon>
        <taxon>Bacillati</taxon>
        <taxon>Bacillota</taxon>
        <taxon>Bacilli</taxon>
        <taxon>Bacillales</taxon>
        <taxon>Staphylococcaceae</taxon>
        <taxon>Staphylococcus</taxon>
    </lineage>
</organism>
<dbReference type="Proteomes" id="UP001200271">
    <property type="component" value="Unassembled WGS sequence"/>
</dbReference>
<protein>
    <submittedName>
        <fullName evidence="2">Uncharacterized protein</fullName>
    </submittedName>
</protein>
<evidence type="ECO:0000313" key="3">
    <source>
        <dbReference type="Proteomes" id="UP001200271"/>
    </source>
</evidence>
<comment type="caution">
    <text evidence="2">The sequence shown here is derived from an EMBL/GenBank/DDBJ whole genome shotgun (WGS) entry which is preliminary data.</text>
</comment>
<keyword evidence="1" id="KW-1133">Transmembrane helix</keyword>
<feature type="non-terminal residue" evidence="2">
    <location>
        <position position="31"/>
    </location>
</feature>
<keyword evidence="1" id="KW-0472">Membrane</keyword>
<accession>A0AAW4YG54</accession>
<dbReference type="EMBL" id="JAIUEN010000992">
    <property type="protein sequence ID" value="MCE3364571.1"/>
    <property type="molecule type" value="Genomic_DNA"/>
</dbReference>
<gene>
    <name evidence="2" type="ORF">LB359_20390</name>
</gene>
<evidence type="ECO:0000256" key="1">
    <source>
        <dbReference type="SAM" id="Phobius"/>
    </source>
</evidence>